<evidence type="ECO:0000313" key="1">
    <source>
        <dbReference type="EMBL" id="EFF63437.1"/>
    </source>
</evidence>
<organism evidence="1 2">
    <name type="scientific">Turicibacter sanguinis PC909</name>
    <dbReference type="NCBI Taxonomy" id="702450"/>
    <lineage>
        <taxon>Bacteria</taxon>
        <taxon>Bacillati</taxon>
        <taxon>Bacillota</taxon>
        <taxon>Erysipelotrichia</taxon>
        <taxon>Erysipelotrichales</taxon>
        <taxon>Turicibacteraceae</taxon>
        <taxon>Turicibacter</taxon>
    </lineage>
</organism>
<keyword evidence="2" id="KW-1185">Reference proteome</keyword>
<dbReference type="PROSITE" id="PS51257">
    <property type="entry name" value="PROKAR_LIPOPROTEIN"/>
    <property type="match status" value="1"/>
</dbReference>
<evidence type="ECO:0000313" key="2">
    <source>
        <dbReference type="Proteomes" id="UP000002938"/>
    </source>
</evidence>
<dbReference type="Proteomes" id="UP000002938">
    <property type="component" value="Unassembled WGS sequence"/>
</dbReference>
<name>A0ABP2I0D4_9FIRM</name>
<sequence>MKKIMLVMGLILILGGCQNVEPKNEESEKQTLESPQAEKEHFRWSLIY</sequence>
<reference evidence="1 2" key="1">
    <citation type="journal article" date="2011" name="J. Bacteriol.">
        <title>Draft Genome Sequence of Turicibacter sanguinis PC909, Isolated from Human Feces.</title>
        <authorList>
            <person name="Cuiv P.O."/>
            <person name="Klaassens E.S."/>
            <person name="Durkin A.S."/>
            <person name="Harkins D.M."/>
            <person name="Foster L."/>
            <person name="McCorrison J."/>
            <person name="Torralba M."/>
            <person name="Nelson K.E."/>
            <person name="Morrison M."/>
        </authorList>
    </citation>
    <scope>NUCLEOTIDE SEQUENCE [LARGE SCALE GENOMIC DNA]</scope>
    <source>
        <strain evidence="1 2">PC909</strain>
    </source>
</reference>
<gene>
    <name evidence="1" type="ORF">CUW_1169</name>
</gene>
<keyword evidence="1" id="KW-0449">Lipoprotein</keyword>
<comment type="caution">
    <text evidence="1">The sequence shown here is derived from an EMBL/GenBank/DDBJ whole genome shotgun (WGS) entry which is preliminary data.</text>
</comment>
<proteinExistence type="predicted"/>
<dbReference type="EMBL" id="ADMN01000078">
    <property type="protein sequence ID" value="EFF63437.1"/>
    <property type="molecule type" value="Genomic_DNA"/>
</dbReference>
<protein>
    <submittedName>
        <fullName evidence="1">Lipoprotein</fullName>
    </submittedName>
</protein>
<accession>A0ABP2I0D4</accession>
<dbReference type="RefSeq" id="WP_006784969.1">
    <property type="nucleotide sequence ID" value="NZ_ADMN01000078.1"/>
</dbReference>